<feature type="domain" description="Serine/threonine specific protein phosphatases" evidence="8">
    <location>
        <begin position="118"/>
        <end position="123"/>
    </location>
</feature>
<dbReference type="InterPro" id="IPR006186">
    <property type="entry name" value="Ser/Thr-sp_prot-phosphatase"/>
</dbReference>
<dbReference type="Proteomes" id="UP000243423">
    <property type="component" value="Nucleomorph 1"/>
</dbReference>
<keyword evidence="3" id="KW-0904">Protein phosphatase</keyword>
<sequence length="309" mass="36230">MTMITKPSEIDLIIKKLMNDEEARKKLEEKDIAVLCEMSKKIFFKQSSLLYLNSPLKICGDIHGQYEDLIKIFQFSGFPPKSKYLFLGDYVDRGKTSIETICLLLSFKIKFPNQFFILRGNHESSSINRIYGFYEECKKKYRLEIWKMFCDVFNYLPIAAVVNKKIFCVHGGISPSLTSFNQLKTILRPTEISDRGLLCDLVWSDPDQTITEWKKNERGISFVFGKKPVDRFLEMFKISLICRAHQMVEKGFEFFNNRKLVTIFSAPNYCGEFKNFGAVLSINKFFECKFHILKPLTKKFTKKKRFFLN</sequence>
<dbReference type="GO" id="GO:0004722">
    <property type="term" value="F:protein serine/threonine phosphatase activity"/>
    <property type="evidence" value="ECO:0007669"/>
    <property type="project" value="UniProtKB-EC"/>
</dbReference>
<dbReference type="GO" id="GO:0007059">
    <property type="term" value="P:chromosome segregation"/>
    <property type="evidence" value="ECO:0007669"/>
    <property type="project" value="TreeGrafter"/>
</dbReference>
<dbReference type="GO" id="GO:0007346">
    <property type="term" value="P:regulation of mitotic cell cycle"/>
    <property type="evidence" value="ECO:0007669"/>
    <property type="project" value="TreeGrafter"/>
</dbReference>
<dbReference type="InterPro" id="IPR029052">
    <property type="entry name" value="Metallo-depent_PP-like"/>
</dbReference>
<evidence type="ECO:0000256" key="1">
    <source>
        <dbReference type="ARBA" id="ARBA00022723"/>
    </source>
</evidence>
<keyword evidence="2 7" id="KW-0378">Hydrolase</keyword>
<geneLocation type="nucleomorph" evidence="9"/>
<dbReference type="PANTHER" id="PTHR11668">
    <property type="entry name" value="SERINE/THREONINE PROTEIN PHOSPHATASE"/>
    <property type="match status" value="1"/>
</dbReference>
<evidence type="ECO:0000256" key="3">
    <source>
        <dbReference type="ARBA" id="ARBA00022912"/>
    </source>
</evidence>
<dbReference type="PANTHER" id="PTHR11668:SF423">
    <property type="entry name" value="SERINE_THREONINE-PROTEIN PHOSPHATASE PPQ"/>
    <property type="match status" value="1"/>
</dbReference>
<dbReference type="AlphaFoldDB" id="F2HHI4"/>
<dbReference type="GO" id="GO:0005634">
    <property type="term" value="C:nucleus"/>
    <property type="evidence" value="ECO:0007669"/>
    <property type="project" value="TreeGrafter"/>
</dbReference>
<organism evidence="9 10">
    <name type="scientific">Cryptomonas paramaecium</name>
    <dbReference type="NCBI Taxonomy" id="2898"/>
    <lineage>
        <taxon>Eukaryota</taxon>
        <taxon>Cryptophyceae</taxon>
        <taxon>Cryptomonadales</taxon>
        <taxon>Cryptomonadaceae</taxon>
        <taxon>Cryptomonas</taxon>
    </lineage>
</organism>
<evidence type="ECO:0000256" key="2">
    <source>
        <dbReference type="ARBA" id="ARBA00022801"/>
    </source>
</evidence>
<dbReference type="InterPro" id="IPR050341">
    <property type="entry name" value="PP1_catalytic_subunit"/>
</dbReference>
<evidence type="ECO:0000256" key="5">
    <source>
        <dbReference type="ARBA" id="ARBA00047761"/>
    </source>
</evidence>
<evidence type="ECO:0000259" key="8">
    <source>
        <dbReference type="PROSITE" id="PS00125"/>
    </source>
</evidence>
<dbReference type="PROSITE" id="PS00125">
    <property type="entry name" value="SER_THR_PHOSPHATASE"/>
    <property type="match status" value="1"/>
</dbReference>
<evidence type="ECO:0000313" key="10">
    <source>
        <dbReference type="Proteomes" id="UP000243423"/>
    </source>
</evidence>
<dbReference type="Pfam" id="PF16891">
    <property type="entry name" value="STPPase_N"/>
    <property type="match status" value="1"/>
</dbReference>
<dbReference type="SUPFAM" id="SSF56300">
    <property type="entry name" value="Metallo-dependent phosphatases"/>
    <property type="match status" value="1"/>
</dbReference>
<name>F2HHI4_9CRYP</name>
<dbReference type="GeneID" id="10447016"/>
<dbReference type="FunFam" id="3.60.21.10:FF:000026">
    <property type="entry name" value="Serine/threonine-protein phosphatase"/>
    <property type="match status" value="1"/>
</dbReference>
<evidence type="ECO:0000256" key="7">
    <source>
        <dbReference type="RuleBase" id="RU004273"/>
    </source>
</evidence>
<dbReference type="PRINTS" id="PR00114">
    <property type="entry name" value="STPHPHTASE"/>
</dbReference>
<keyword evidence="1" id="KW-0479">Metal-binding</keyword>
<protein>
    <recommendedName>
        <fullName evidence="7">Serine/threonine-protein phosphatase</fullName>
        <ecNumber evidence="7">3.1.3.16</ecNumber>
    </recommendedName>
</protein>
<dbReference type="InterPro" id="IPR031675">
    <property type="entry name" value="STPPase_N"/>
</dbReference>
<evidence type="ECO:0000256" key="6">
    <source>
        <dbReference type="ARBA" id="ARBA00048336"/>
    </source>
</evidence>
<dbReference type="EMBL" id="CP002172">
    <property type="protein sequence ID" value="AEA38780.1"/>
    <property type="molecule type" value="Genomic_DNA"/>
</dbReference>
<dbReference type="SMART" id="SM00156">
    <property type="entry name" value="PP2Ac"/>
    <property type="match status" value="1"/>
</dbReference>
<dbReference type="EC" id="3.1.3.16" evidence="7"/>
<reference evidence="9 10" key="1">
    <citation type="journal article" date="2011" name="Genome Biol. Evol.">
        <title>Complete nucleomorph genome sequence of the nonphotosynthetic alga Cryptomonas paramecium reveals a core nucleomorph gene set.</title>
        <authorList>
            <person name="Tanifuji G."/>
            <person name="Onodera N.T."/>
            <person name="Wheeler T.J."/>
            <person name="Dlutek M."/>
            <person name="Donaher N."/>
            <person name="Archibald J.M."/>
        </authorList>
    </citation>
    <scope>NUCLEOTIDE SEQUENCE [LARGE SCALE GENOMIC DNA]</scope>
    <source>
        <strain evidence="9 10">CCAP977/2A</strain>
    </source>
</reference>
<keyword evidence="4" id="KW-0464">Manganese</keyword>
<evidence type="ECO:0000256" key="4">
    <source>
        <dbReference type="ARBA" id="ARBA00023211"/>
    </source>
</evidence>
<accession>F2HHI4</accession>
<dbReference type="Gene3D" id="3.60.21.10">
    <property type="match status" value="1"/>
</dbReference>
<dbReference type="GO" id="GO:0005737">
    <property type="term" value="C:cytoplasm"/>
    <property type="evidence" value="ECO:0007669"/>
    <property type="project" value="TreeGrafter"/>
</dbReference>
<comment type="catalytic activity">
    <reaction evidence="5">
        <text>O-phospho-L-seryl-[protein] + H2O = L-seryl-[protein] + phosphate</text>
        <dbReference type="Rhea" id="RHEA:20629"/>
        <dbReference type="Rhea" id="RHEA-COMP:9863"/>
        <dbReference type="Rhea" id="RHEA-COMP:11604"/>
        <dbReference type="ChEBI" id="CHEBI:15377"/>
        <dbReference type="ChEBI" id="CHEBI:29999"/>
        <dbReference type="ChEBI" id="CHEBI:43474"/>
        <dbReference type="ChEBI" id="CHEBI:83421"/>
        <dbReference type="EC" id="3.1.3.16"/>
    </reaction>
</comment>
<dbReference type="RefSeq" id="XP_003239678.1">
    <property type="nucleotide sequence ID" value="XM_003239630.1"/>
</dbReference>
<comment type="catalytic activity">
    <reaction evidence="6 7">
        <text>O-phospho-L-threonyl-[protein] + H2O = L-threonyl-[protein] + phosphate</text>
        <dbReference type="Rhea" id="RHEA:47004"/>
        <dbReference type="Rhea" id="RHEA-COMP:11060"/>
        <dbReference type="Rhea" id="RHEA-COMP:11605"/>
        <dbReference type="ChEBI" id="CHEBI:15377"/>
        <dbReference type="ChEBI" id="CHEBI:30013"/>
        <dbReference type="ChEBI" id="CHEBI:43474"/>
        <dbReference type="ChEBI" id="CHEBI:61977"/>
        <dbReference type="EC" id="3.1.3.16"/>
    </reaction>
</comment>
<dbReference type="Pfam" id="PF00149">
    <property type="entry name" value="Metallophos"/>
    <property type="match status" value="1"/>
</dbReference>
<evidence type="ECO:0000313" key="9">
    <source>
        <dbReference type="EMBL" id="AEA38780.1"/>
    </source>
</evidence>
<keyword evidence="9" id="KW-0542">Nucleomorph</keyword>
<gene>
    <name evidence="9" type="primary">pp1</name>
    <name evidence="9" type="ORF">CPARA_1gp122</name>
</gene>
<comment type="similarity">
    <text evidence="7">Belongs to the PPP phosphatase family.</text>
</comment>
<dbReference type="InterPro" id="IPR004843">
    <property type="entry name" value="Calcineurin-like_PHP"/>
</dbReference>
<proteinExistence type="inferred from homology"/>
<dbReference type="GO" id="GO:0046872">
    <property type="term" value="F:metal ion binding"/>
    <property type="evidence" value="ECO:0007669"/>
    <property type="project" value="UniProtKB-KW"/>
</dbReference>